<feature type="domain" description="Pectinesterase catalytic" evidence="4">
    <location>
        <begin position="137"/>
        <end position="298"/>
    </location>
</feature>
<dbReference type="Pfam" id="PF01095">
    <property type="entry name" value="Pectinesterase"/>
    <property type="match status" value="2"/>
</dbReference>
<sequence length="312" mass="35222">MILYRGGQSKALVLVRDCSILDASSKAILIDVVVPQDSTENYTTVLAAIDTAPSSSEHRYIIYIQRGTYNEDVSIEKPNCGWVKWLGYHIITDPAVAAIFIVTLLIEKDSWLPSTGISYKSGLSEVRVKLGRVGIGIDMAQDTLYAHSYKQFYRECRITDTLDFIFGDANAVFQFCIILARHSLPGQANTITTQGRDDIRRNTDLAPYIEQIHSCLGRPWRNLSRTVIMETYIGSLIWPEGWLEWNGRFALDTLYYGEYTNSRPGSGLRGQIKWLEYHIIIDLAVAAYFTVARLIDGDSWLPSTGISYKSRL</sequence>
<dbReference type="SUPFAM" id="SSF51126">
    <property type="entry name" value="Pectin lyase-like"/>
    <property type="match status" value="2"/>
</dbReference>
<dbReference type="InterPro" id="IPR000070">
    <property type="entry name" value="Pectinesterase_cat"/>
</dbReference>
<evidence type="ECO:0000313" key="5">
    <source>
        <dbReference type="EMBL" id="OAY76760.1"/>
    </source>
</evidence>
<dbReference type="PANTHER" id="PTHR31707">
    <property type="entry name" value="PECTINESTERASE"/>
    <property type="match status" value="1"/>
</dbReference>
<dbReference type="GO" id="GO:0042545">
    <property type="term" value="P:cell wall modification"/>
    <property type="evidence" value="ECO:0007669"/>
    <property type="project" value="InterPro"/>
</dbReference>
<reference evidence="5 6" key="1">
    <citation type="journal article" date="2016" name="DNA Res.">
        <title>The draft genome of MD-2 pineapple using hybrid error correction of long reads.</title>
        <authorList>
            <person name="Redwan R.M."/>
            <person name="Saidin A."/>
            <person name="Kumar S.V."/>
        </authorList>
    </citation>
    <scope>NUCLEOTIDE SEQUENCE [LARGE SCALE GENOMIC DNA]</scope>
    <source>
        <strain evidence="6">cv. MD2</strain>
        <tissue evidence="5">Leaf</tissue>
    </source>
</reference>
<evidence type="ECO:0000256" key="2">
    <source>
        <dbReference type="ARBA" id="ARBA00022801"/>
    </source>
</evidence>
<dbReference type="STRING" id="4615.A0A199VJ40"/>
<accession>A0A199VJ40</accession>
<protein>
    <submittedName>
        <fullName evidence="5">Pectinesterase 1</fullName>
    </submittedName>
</protein>
<organism evidence="5 6">
    <name type="scientific">Ananas comosus</name>
    <name type="common">Pineapple</name>
    <name type="synonym">Ananas ananas</name>
    <dbReference type="NCBI Taxonomy" id="4615"/>
    <lineage>
        <taxon>Eukaryota</taxon>
        <taxon>Viridiplantae</taxon>
        <taxon>Streptophyta</taxon>
        <taxon>Embryophyta</taxon>
        <taxon>Tracheophyta</taxon>
        <taxon>Spermatophyta</taxon>
        <taxon>Magnoliopsida</taxon>
        <taxon>Liliopsida</taxon>
        <taxon>Poales</taxon>
        <taxon>Bromeliaceae</taxon>
        <taxon>Bromelioideae</taxon>
        <taxon>Ananas</taxon>
    </lineage>
</organism>
<evidence type="ECO:0000259" key="4">
    <source>
        <dbReference type="Pfam" id="PF01095"/>
    </source>
</evidence>
<evidence type="ECO:0000256" key="1">
    <source>
        <dbReference type="ARBA" id="ARBA00005184"/>
    </source>
</evidence>
<keyword evidence="2" id="KW-0378">Hydrolase</keyword>
<keyword evidence="3" id="KW-0063">Aspartyl esterase</keyword>
<feature type="domain" description="Pectinesterase catalytic" evidence="4">
    <location>
        <begin position="31"/>
        <end position="78"/>
    </location>
</feature>
<comment type="caution">
    <text evidence="5">The sequence shown here is derived from an EMBL/GenBank/DDBJ whole genome shotgun (WGS) entry which is preliminary data.</text>
</comment>
<dbReference type="InterPro" id="IPR011050">
    <property type="entry name" value="Pectin_lyase_fold/virulence"/>
</dbReference>
<dbReference type="Proteomes" id="UP000092600">
    <property type="component" value="Unassembled WGS sequence"/>
</dbReference>
<dbReference type="InterPro" id="IPR012334">
    <property type="entry name" value="Pectin_lyas_fold"/>
</dbReference>
<name>A0A199VJ40_ANACO</name>
<dbReference type="GO" id="GO:0045490">
    <property type="term" value="P:pectin catabolic process"/>
    <property type="evidence" value="ECO:0007669"/>
    <property type="project" value="UniProtKB-UniPathway"/>
</dbReference>
<evidence type="ECO:0000313" key="6">
    <source>
        <dbReference type="Proteomes" id="UP000092600"/>
    </source>
</evidence>
<dbReference type="Gene3D" id="2.160.20.10">
    <property type="entry name" value="Single-stranded right-handed beta-helix, Pectin lyase-like"/>
    <property type="match status" value="2"/>
</dbReference>
<proteinExistence type="predicted"/>
<dbReference type="EMBL" id="LSRQ01001730">
    <property type="protein sequence ID" value="OAY76760.1"/>
    <property type="molecule type" value="Genomic_DNA"/>
</dbReference>
<gene>
    <name evidence="5" type="ORF">ACMD2_21485</name>
</gene>
<comment type="pathway">
    <text evidence="1">Glycan metabolism; pectin degradation; 2-dehydro-3-deoxy-D-gluconate from pectin: step 1/5.</text>
</comment>
<evidence type="ECO:0000256" key="3">
    <source>
        <dbReference type="ARBA" id="ARBA00023085"/>
    </source>
</evidence>
<dbReference type="AlphaFoldDB" id="A0A199VJ40"/>
<dbReference type="GO" id="GO:0030599">
    <property type="term" value="F:pectinesterase activity"/>
    <property type="evidence" value="ECO:0007669"/>
    <property type="project" value="InterPro"/>
</dbReference>
<dbReference type="UniPathway" id="UPA00545">
    <property type="reaction ID" value="UER00823"/>
</dbReference>